<evidence type="ECO:0000313" key="3">
    <source>
        <dbReference type="Proteomes" id="UP000243975"/>
    </source>
</evidence>
<dbReference type="Gramene" id="KVI09454">
    <property type="protein sequence ID" value="KVI09454"/>
    <property type="gene ID" value="Ccrd_012174"/>
</dbReference>
<evidence type="ECO:0000259" key="1">
    <source>
        <dbReference type="PROSITE" id="PS51733"/>
    </source>
</evidence>
<organism evidence="2 3">
    <name type="scientific">Cynara cardunculus var. scolymus</name>
    <name type="common">Globe artichoke</name>
    <name type="synonym">Cynara scolymus</name>
    <dbReference type="NCBI Taxonomy" id="59895"/>
    <lineage>
        <taxon>Eukaryota</taxon>
        <taxon>Viridiplantae</taxon>
        <taxon>Streptophyta</taxon>
        <taxon>Embryophyta</taxon>
        <taxon>Tracheophyta</taxon>
        <taxon>Spermatophyta</taxon>
        <taxon>Magnoliopsida</taxon>
        <taxon>eudicotyledons</taxon>
        <taxon>Gunneridae</taxon>
        <taxon>Pentapetalae</taxon>
        <taxon>asterids</taxon>
        <taxon>campanulids</taxon>
        <taxon>Asterales</taxon>
        <taxon>Asteraceae</taxon>
        <taxon>Carduoideae</taxon>
        <taxon>Cardueae</taxon>
        <taxon>Carduinae</taxon>
        <taxon>Cynara</taxon>
    </lineage>
</organism>
<dbReference type="PANTHER" id="PTHR10993:SF15">
    <property type="entry name" value="OCTANOYLTRANSFERASE LIP2, MITOCHONDRIAL"/>
    <property type="match status" value="1"/>
</dbReference>
<dbReference type="Pfam" id="PF21948">
    <property type="entry name" value="LplA-B_cat"/>
    <property type="match status" value="1"/>
</dbReference>
<evidence type="ECO:0000313" key="2">
    <source>
        <dbReference type="EMBL" id="KVI09454.1"/>
    </source>
</evidence>
<keyword evidence="3" id="KW-1185">Reference proteome</keyword>
<dbReference type="GO" id="GO:0009249">
    <property type="term" value="P:protein lipoylation"/>
    <property type="evidence" value="ECO:0007669"/>
    <property type="project" value="TreeGrafter"/>
</dbReference>
<dbReference type="Proteomes" id="UP000243975">
    <property type="component" value="Unassembled WGS sequence"/>
</dbReference>
<dbReference type="STRING" id="59895.A0A103YI02"/>
<reference evidence="2 3" key="1">
    <citation type="journal article" date="2016" name="Sci. Rep.">
        <title>The genome sequence of the outbreeding globe artichoke constructed de novo incorporating a phase-aware low-pass sequencing strategy of F1 progeny.</title>
        <authorList>
            <person name="Scaglione D."/>
            <person name="Reyes-Chin-Wo S."/>
            <person name="Acquadro A."/>
            <person name="Froenicke L."/>
            <person name="Portis E."/>
            <person name="Beitel C."/>
            <person name="Tirone M."/>
            <person name="Mauro R."/>
            <person name="Lo Monaco A."/>
            <person name="Mauromicale G."/>
            <person name="Faccioli P."/>
            <person name="Cattivelli L."/>
            <person name="Rieseberg L."/>
            <person name="Michelmore R."/>
            <person name="Lanteri S."/>
        </authorList>
    </citation>
    <scope>NUCLEOTIDE SEQUENCE [LARGE SCALE GENOMIC DNA]</scope>
    <source>
        <strain evidence="2">2C</strain>
    </source>
</reference>
<dbReference type="EMBL" id="LEKV01001062">
    <property type="protein sequence ID" value="KVI09454.1"/>
    <property type="molecule type" value="Genomic_DNA"/>
</dbReference>
<dbReference type="InterPro" id="IPR004143">
    <property type="entry name" value="BPL_LPL_catalytic"/>
</dbReference>
<dbReference type="GO" id="GO:0033819">
    <property type="term" value="F:lipoyl(octanoyl) transferase activity"/>
    <property type="evidence" value="ECO:0007669"/>
    <property type="project" value="TreeGrafter"/>
</dbReference>
<protein>
    <submittedName>
        <fullName evidence="2">Octanoyltransferase</fullName>
    </submittedName>
</protein>
<name>A0A103YI02_CYNCS</name>
<accession>A0A103YI02</accession>
<dbReference type="PROSITE" id="PS51733">
    <property type="entry name" value="BPL_LPL_CATALYTIC"/>
    <property type="match status" value="1"/>
</dbReference>
<comment type="caution">
    <text evidence="2">The sequence shown here is derived from an EMBL/GenBank/DDBJ whole genome shotgun (WGS) entry which is preliminary data.</text>
</comment>
<dbReference type="AlphaFoldDB" id="A0A103YI02"/>
<proteinExistence type="predicted"/>
<dbReference type="PANTHER" id="PTHR10993">
    <property type="entry name" value="OCTANOYLTRANSFERASE"/>
    <property type="match status" value="1"/>
</dbReference>
<feature type="domain" description="BPL/LPL catalytic" evidence="1">
    <location>
        <begin position="1"/>
        <end position="103"/>
    </location>
</feature>
<sequence length="114" mass="13059">MIELTSLYGVKAHGQRKCEIGVWVRERKIGAIGARILYGITFRGLAFNIDPDLSYYKHIVPRGIADKEVTSLRRETDMVLLGDDLKVVGAYTNKKVVQFNQDFSAKEDVRWYHV</sequence>
<dbReference type="Gene3D" id="3.30.930.10">
    <property type="entry name" value="Bira Bifunctional Protein, Domain 2"/>
    <property type="match status" value="1"/>
</dbReference>
<dbReference type="SUPFAM" id="SSF55681">
    <property type="entry name" value="Class II aaRS and biotin synthetases"/>
    <property type="match status" value="1"/>
</dbReference>
<dbReference type="InterPro" id="IPR045864">
    <property type="entry name" value="aa-tRNA-synth_II/BPL/LPL"/>
</dbReference>
<gene>
    <name evidence="2" type="ORF">Ccrd_012174</name>
</gene>